<feature type="signal peptide" evidence="2">
    <location>
        <begin position="1"/>
        <end position="20"/>
    </location>
</feature>
<feature type="compositionally biased region" description="Basic and acidic residues" evidence="1">
    <location>
        <begin position="287"/>
        <end position="351"/>
    </location>
</feature>
<organism evidence="3 4">
    <name type="scientific">Drechslerella dactyloides</name>
    <name type="common">Nematode-trapping fungus</name>
    <name type="synonym">Arthrobotrys dactyloides</name>
    <dbReference type="NCBI Taxonomy" id="74499"/>
    <lineage>
        <taxon>Eukaryota</taxon>
        <taxon>Fungi</taxon>
        <taxon>Dikarya</taxon>
        <taxon>Ascomycota</taxon>
        <taxon>Pezizomycotina</taxon>
        <taxon>Orbiliomycetes</taxon>
        <taxon>Orbiliales</taxon>
        <taxon>Orbiliaceae</taxon>
        <taxon>Drechslerella</taxon>
    </lineage>
</organism>
<evidence type="ECO:0000256" key="1">
    <source>
        <dbReference type="SAM" id="MobiDB-lite"/>
    </source>
</evidence>
<dbReference type="InterPro" id="IPR021476">
    <property type="entry name" value="Egh16-like"/>
</dbReference>
<keyword evidence="4" id="KW-1185">Reference proteome</keyword>
<dbReference type="EMBL" id="JAQGDS010000001">
    <property type="protein sequence ID" value="KAJ6265074.1"/>
    <property type="molecule type" value="Genomic_DNA"/>
</dbReference>
<gene>
    <name evidence="3" type="ORF">Dda_1229</name>
</gene>
<keyword evidence="2" id="KW-0732">Signal</keyword>
<reference evidence="3" key="1">
    <citation type="submission" date="2023-01" db="EMBL/GenBank/DDBJ databases">
        <title>The chitinases involved in constricting ring structure development in the nematode-trapping fungus Drechslerella dactyloides.</title>
        <authorList>
            <person name="Wang R."/>
            <person name="Zhang L."/>
            <person name="Tang P."/>
            <person name="Li S."/>
            <person name="Liang L."/>
        </authorList>
    </citation>
    <scope>NUCLEOTIDE SEQUENCE</scope>
    <source>
        <strain evidence="3">YMF1.00031</strain>
    </source>
</reference>
<feature type="chain" id="PRO_5042179755" evidence="2">
    <location>
        <begin position="21"/>
        <end position="436"/>
    </location>
</feature>
<evidence type="ECO:0000256" key="2">
    <source>
        <dbReference type="SAM" id="SignalP"/>
    </source>
</evidence>
<evidence type="ECO:0000313" key="4">
    <source>
        <dbReference type="Proteomes" id="UP001221413"/>
    </source>
</evidence>
<evidence type="ECO:0000313" key="3">
    <source>
        <dbReference type="EMBL" id="KAJ6265074.1"/>
    </source>
</evidence>
<feature type="region of interest" description="Disordered" evidence="1">
    <location>
        <begin position="287"/>
        <end position="436"/>
    </location>
</feature>
<dbReference type="PANTHER" id="PTHR34618:SF4">
    <property type="entry name" value="CAS1"/>
    <property type="match status" value="1"/>
</dbReference>
<feature type="compositionally biased region" description="Basic and acidic residues" evidence="1">
    <location>
        <begin position="359"/>
        <end position="420"/>
    </location>
</feature>
<dbReference type="Pfam" id="PF11327">
    <property type="entry name" value="Egh16-like"/>
    <property type="match status" value="1"/>
</dbReference>
<protein>
    <submittedName>
        <fullName evidence="3">Uncharacterized protein</fullName>
    </submittedName>
</protein>
<name>A0AAD6NN97_DREDA</name>
<comment type="caution">
    <text evidence="3">The sequence shown here is derived from an EMBL/GenBank/DDBJ whole genome shotgun (WGS) entry which is preliminary data.</text>
</comment>
<dbReference type="PANTHER" id="PTHR34618">
    <property type="entry name" value="SURFACE PROTEIN MAS1, PUTATIVE-RELATED"/>
    <property type="match status" value="1"/>
</dbReference>
<sequence length="436" mass="47947">MHLWSSVVTSAVTLIPLVSGHGLILNGIGCNKGQPYGPQGVALGVLIDTPRNDGGVIPFQRDVPVFRSTRMRDWNQESGRTLAGGAMSVKKLTLDALAKDQVASCIPGESFNMTFHQVNGDGNGPFECGIDYTGTGTGKFIKLIVDQQVPGDNPNLNAVVAKPFPLTVMLPPDMDCEGTYRGYKGYYCLIRCQNHARNGPFGGQIPCKEVRAPKTSRAAPAAAAPAAAAQKRAIVKRSRSLRRRSNLAKRCLSREQLRKVIEGEKVTPEQLIALLESDPDPSLIKAEKAAKNRPETKSEKAAKQAGKEINKEQKKKVEASTRQQKKEQWREWKKKKDEWQKKKNEAQEKGKGNKTGEQPQDKKTGEKPQDKKTGEKPQDKKTGEKPQDKKTGEKPQDKKTGEKPQDKKTGEKPQDKKTGEKPQPQPEEPESGPGGY</sequence>
<proteinExistence type="predicted"/>
<dbReference type="AlphaFoldDB" id="A0AAD6NN97"/>
<dbReference type="Proteomes" id="UP001221413">
    <property type="component" value="Unassembled WGS sequence"/>
</dbReference>
<accession>A0AAD6NN97</accession>